<sequence>MSDAYKPFHTSSRLAEISRALNKKSASGDLVASSNATLGSRHASKPAGHASYSQADINGAAGIHGVDAAAQLLTSSAFEKLWRDACVNVYGPTIEQDLGKAAVWERSAQAQYNTREVTGASRDANWHDEVESALSRNGGDAEDAAALSSVLGKSWDDDVKRLFVARDDNVSEQSKLEGATTHTRKKRTR</sequence>
<dbReference type="AlphaFoldDB" id="A0A830HBH7"/>
<name>A0A830HBH7_9CHLO</name>
<evidence type="ECO:0000313" key="3">
    <source>
        <dbReference type="Proteomes" id="UP000660262"/>
    </source>
</evidence>
<protein>
    <submittedName>
        <fullName evidence="2">Uncharacterized protein</fullName>
    </submittedName>
</protein>
<gene>
    <name evidence="2" type="ORF">PPROV_000258700</name>
</gene>
<reference evidence="2" key="1">
    <citation type="submission" date="2020-10" db="EMBL/GenBank/DDBJ databases">
        <title>Unveiling of a novel bifunctional photoreceptor, Dualchrome1, isolated from a cosmopolitan green alga.</title>
        <authorList>
            <person name="Suzuki S."/>
            <person name="Kawachi M."/>
        </authorList>
    </citation>
    <scope>NUCLEOTIDE SEQUENCE</scope>
    <source>
        <strain evidence="2">NIES 2893</strain>
    </source>
</reference>
<evidence type="ECO:0000313" key="2">
    <source>
        <dbReference type="EMBL" id="GHP03833.1"/>
    </source>
</evidence>
<proteinExistence type="predicted"/>
<dbReference type="Proteomes" id="UP000660262">
    <property type="component" value="Unassembled WGS sequence"/>
</dbReference>
<evidence type="ECO:0000256" key="1">
    <source>
        <dbReference type="SAM" id="MobiDB-lite"/>
    </source>
</evidence>
<keyword evidence="3" id="KW-1185">Reference proteome</keyword>
<organism evidence="2 3">
    <name type="scientific">Pycnococcus provasolii</name>
    <dbReference type="NCBI Taxonomy" id="41880"/>
    <lineage>
        <taxon>Eukaryota</taxon>
        <taxon>Viridiplantae</taxon>
        <taxon>Chlorophyta</taxon>
        <taxon>Pseudoscourfieldiophyceae</taxon>
        <taxon>Pseudoscourfieldiales</taxon>
        <taxon>Pycnococcaceae</taxon>
        <taxon>Pycnococcus</taxon>
    </lineage>
</organism>
<comment type="caution">
    <text evidence="2">The sequence shown here is derived from an EMBL/GenBank/DDBJ whole genome shotgun (WGS) entry which is preliminary data.</text>
</comment>
<dbReference type="EMBL" id="BNJQ01000006">
    <property type="protein sequence ID" value="GHP03833.1"/>
    <property type="molecule type" value="Genomic_DNA"/>
</dbReference>
<accession>A0A830HBH7</accession>
<feature type="region of interest" description="Disordered" evidence="1">
    <location>
        <begin position="170"/>
        <end position="189"/>
    </location>
</feature>